<dbReference type="Proteomes" id="UP000032408">
    <property type="component" value="Chromosome"/>
</dbReference>
<dbReference type="AlphaFoldDB" id="A0A0D5C0M0"/>
<organism evidence="1 2">
    <name type="scientific">Nitrosopumilus adriaticus</name>
    <dbReference type="NCBI Taxonomy" id="1580092"/>
    <lineage>
        <taxon>Archaea</taxon>
        <taxon>Nitrososphaerota</taxon>
        <taxon>Nitrososphaeria</taxon>
        <taxon>Nitrosopumilales</taxon>
        <taxon>Nitrosopumilaceae</taxon>
        <taxon>Nitrosopumilus</taxon>
    </lineage>
</organism>
<accession>A0A0D5C0M0</accession>
<evidence type="ECO:0000313" key="2">
    <source>
        <dbReference type="Proteomes" id="UP000032408"/>
    </source>
</evidence>
<sequence>MNNGILTKVIYKFTVVQGLGKFGPIFYYLNPSRLNDLLELIKILPNCL</sequence>
<name>A0A0D5C0M0_9ARCH</name>
<keyword evidence="2" id="KW-1185">Reference proteome</keyword>
<protein>
    <submittedName>
        <fullName evidence="1">Uncharacterized protein</fullName>
    </submittedName>
</protein>
<proteinExistence type="predicted"/>
<reference evidence="2" key="1">
    <citation type="submission" date="2015-03" db="EMBL/GenBank/DDBJ databases">
        <title>Characterization of two novel Thaumarchaeota isolated from the Northern Adriatic Sea.</title>
        <authorList>
            <person name="Bayer B."/>
            <person name="Vojvoda J."/>
            <person name="Offre P."/>
            <person name="Srivastava A."/>
            <person name="Elisabeth N."/>
            <person name="Garcia J.A.L."/>
            <person name="Schleper C."/>
            <person name="Herndl G.J."/>
        </authorList>
    </citation>
    <scope>NUCLEOTIDE SEQUENCE [LARGE SCALE GENOMIC DNA]</scope>
    <source>
        <strain evidence="2">NF5</strain>
    </source>
</reference>
<dbReference type="HOGENOM" id="CLU_3147802_0_0_2"/>
<reference evidence="1 2" key="2">
    <citation type="journal article" date="2016" name="ISME J.">
        <title>Physiological and genomic characterization of two novel marine thaumarchaeal strains indicates niche differentiation.</title>
        <authorList>
            <person name="Bayer B."/>
            <person name="Vojvoda J."/>
            <person name="Offre P."/>
            <person name="Alves R.J."/>
            <person name="Elisabeth N.H."/>
            <person name="Garcia J.A."/>
            <person name="Volland J.M."/>
            <person name="Srivastava A."/>
            <person name="Schleper C."/>
            <person name="Herndl G.J."/>
        </authorList>
    </citation>
    <scope>NUCLEOTIDE SEQUENCE [LARGE SCALE GENOMIC DNA]</scope>
    <source>
        <strain evidence="1 2">NF5</strain>
    </source>
</reference>
<dbReference type="KEGG" id="nin:NADRNF5_0166"/>
<dbReference type="STRING" id="1580092.NADRNF5_0166"/>
<dbReference type="EMBL" id="CP011070">
    <property type="protein sequence ID" value="AJW69865.1"/>
    <property type="molecule type" value="Genomic_DNA"/>
</dbReference>
<gene>
    <name evidence="1" type="ORF">NADRNF5_0166</name>
</gene>
<evidence type="ECO:0000313" key="1">
    <source>
        <dbReference type="EMBL" id="AJW69865.1"/>
    </source>
</evidence>